<evidence type="ECO:0000313" key="3">
    <source>
        <dbReference type="EMBL" id="CAK9033492.1"/>
    </source>
</evidence>
<proteinExistence type="predicted"/>
<evidence type="ECO:0000256" key="1">
    <source>
        <dbReference type="SAM" id="MobiDB-lite"/>
    </source>
</evidence>
<protein>
    <recommendedName>
        <fullName evidence="5">Phorbol-ester/DAG-type domain-containing protein</fullName>
    </recommendedName>
</protein>
<reference evidence="3 4" key="1">
    <citation type="submission" date="2024-02" db="EMBL/GenBank/DDBJ databases">
        <authorList>
            <person name="Chen Y."/>
            <person name="Shah S."/>
            <person name="Dougan E. K."/>
            <person name="Thang M."/>
            <person name="Chan C."/>
        </authorList>
    </citation>
    <scope>NUCLEOTIDE SEQUENCE [LARGE SCALE GENOMIC DNA]</scope>
</reference>
<dbReference type="CDD" id="cd00029">
    <property type="entry name" value="C1"/>
    <property type="match status" value="1"/>
</dbReference>
<name>A0ABP0L2U3_9DINO</name>
<sequence length="618" mass="68434">MVFLATFQTSEYNQCKEQADKRSDSNMVEDDIIEMANEDQENYRAKVTKWIKGSLEALQSPAWWYFVYMSHKIREPVRHMFNILSTYSSWHSGKAFRSDCPSSDIPVVDFITNRIPQLQNEFDRIQDTIGEWTREILASLERMSIWCNQDASFDLSAMQAIALRMVLHIHSGFVRRIVTPFSRKAANAKPAKPLQSESAPSAASSAPLQHEIGNVDDATDTVLDDGASSGSDCAPGHVEERDDHIRHLLFADWDWDEQSDTSELGEDDKADFSQLEDLNDEVAVACANVCAAEDEQVLANIADRVQNRCDNSLFQGSVASLPNVEQQQEALLQEVLSGGLARQSPGDIGGENAEADAIVTETIVNEFLDGLSKPTEDAFFNAWEVGVAQAVEALVHRQKNKDQPISKELTLLLQVQNEAADVVLVQWSSSRLNEGRAIQLDEDNKIVCPVNFVQRSSVFDLRNEDIHVILPSVGEMVRRVKKSERPPLPEHALKLRQIFKQAIASHSQEADRSLVFDDNDTESSNTVCAICNSSSTGSGHNEIRSCALCGLAAHAKCNEILSSVSTDARVTGSAGLIEARARCCMTLFPRILLSSVQSEEQVAQSHSQSPWHTSLDSG</sequence>
<keyword evidence="4" id="KW-1185">Reference proteome</keyword>
<accession>A0ABP0L2U3</accession>
<gene>
    <name evidence="2" type="ORF">SCF082_LOCUS20480</name>
    <name evidence="3" type="ORF">SCF082_LOCUS20509</name>
</gene>
<evidence type="ECO:0000313" key="2">
    <source>
        <dbReference type="EMBL" id="CAK9033432.1"/>
    </source>
</evidence>
<feature type="compositionally biased region" description="Low complexity" evidence="1">
    <location>
        <begin position="198"/>
        <end position="207"/>
    </location>
</feature>
<comment type="caution">
    <text evidence="3">The sequence shown here is derived from an EMBL/GenBank/DDBJ whole genome shotgun (WGS) entry which is preliminary data.</text>
</comment>
<organism evidence="3 4">
    <name type="scientific">Durusdinium trenchii</name>
    <dbReference type="NCBI Taxonomy" id="1381693"/>
    <lineage>
        <taxon>Eukaryota</taxon>
        <taxon>Sar</taxon>
        <taxon>Alveolata</taxon>
        <taxon>Dinophyceae</taxon>
        <taxon>Suessiales</taxon>
        <taxon>Symbiodiniaceae</taxon>
        <taxon>Durusdinium</taxon>
    </lineage>
</organism>
<dbReference type="EMBL" id="CAXAMM010014336">
    <property type="protein sequence ID" value="CAK9033492.1"/>
    <property type="molecule type" value="Genomic_DNA"/>
</dbReference>
<dbReference type="Proteomes" id="UP001642464">
    <property type="component" value="Unassembled WGS sequence"/>
</dbReference>
<feature type="region of interest" description="Disordered" evidence="1">
    <location>
        <begin position="187"/>
        <end position="238"/>
    </location>
</feature>
<evidence type="ECO:0000313" key="4">
    <source>
        <dbReference type="Proteomes" id="UP001642464"/>
    </source>
</evidence>
<evidence type="ECO:0008006" key="5">
    <source>
        <dbReference type="Google" id="ProtNLM"/>
    </source>
</evidence>
<dbReference type="EMBL" id="CAXAMM010014324">
    <property type="protein sequence ID" value="CAK9033432.1"/>
    <property type="molecule type" value="Genomic_DNA"/>
</dbReference>